<protein>
    <submittedName>
        <fullName evidence="1">Uncharacterized protein</fullName>
    </submittedName>
</protein>
<organism evidence="1">
    <name type="scientific">viral metagenome</name>
    <dbReference type="NCBI Taxonomy" id="1070528"/>
    <lineage>
        <taxon>unclassified sequences</taxon>
        <taxon>metagenomes</taxon>
        <taxon>organismal metagenomes</taxon>
    </lineage>
</organism>
<accession>A0A6M3LTB7</accession>
<name>A0A6M3LTB7_9ZZZZ</name>
<dbReference type="AlphaFoldDB" id="A0A6M3LTB7"/>
<dbReference type="EMBL" id="MT143428">
    <property type="protein sequence ID" value="QJA96734.1"/>
    <property type="molecule type" value="Genomic_DNA"/>
</dbReference>
<proteinExistence type="predicted"/>
<reference evidence="1" key="1">
    <citation type="submission" date="2020-03" db="EMBL/GenBank/DDBJ databases">
        <title>The deep terrestrial virosphere.</title>
        <authorList>
            <person name="Holmfeldt K."/>
            <person name="Nilsson E."/>
            <person name="Simone D."/>
            <person name="Lopez-Fernandez M."/>
            <person name="Wu X."/>
            <person name="de Brujin I."/>
            <person name="Lundin D."/>
            <person name="Andersson A."/>
            <person name="Bertilsson S."/>
            <person name="Dopson M."/>
        </authorList>
    </citation>
    <scope>NUCLEOTIDE SEQUENCE</scope>
    <source>
        <strain evidence="1">MM415B07537</strain>
    </source>
</reference>
<gene>
    <name evidence="1" type="ORF">MM415B07537_0009</name>
</gene>
<evidence type="ECO:0000313" key="1">
    <source>
        <dbReference type="EMBL" id="QJA96734.1"/>
    </source>
</evidence>
<sequence>MNWLNWNPETEEIAEENGVADVIVGYAKTVEEAQQFAEGLEMQIAIPQWAC</sequence>